<dbReference type="Proteomes" id="UP000774617">
    <property type="component" value="Unassembled WGS sequence"/>
</dbReference>
<evidence type="ECO:0000313" key="3">
    <source>
        <dbReference type="Proteomes" id="UP000774617"/>
    </source>
</evidence>
<feature type="domain" description="DUF427" evidence="1">
    <location>
        <begin position="153"/>
        <end position="244"/>
    </location>
</feature>
<dbReference type="PANTHER" id="PTHR34310">
    <property type="entry name" value="DUF427 DOMAIN PROTEIN (AFU_ORTHOLOGUE AFUA_3G02220)"/>
    <property type="match status" value="1"/>
</dbReference>
<evidence type="ECO:0000313" key="2">
    <source>
        <dbReference type="EMBL" id="KAH7058638.1"/>
    </source>
</evidence>
<proteinExistence type="predicted"/>
<protein>
    <recommendedName>
        <fullName evidence="1">DUF427 domain-containing protein</fullName>
    </recommendedName>
</protein>
<dbReference type="Pfam" id="PF04248">
    <property type="entry name" value="NTP_transf_9"/>
    <property type="match status" value="2"/>
</dbReference>
<feature type="domain" description="DUF427" evidence="1">
    <location>
        <begin position="32"/>
        <end position="102"/>
    </location>
</feature>
<dbReference type="InterPro" id="IPR038694">
    <property type="entry name" value="DUF427_sf"/>
</dbReference>
<accession>A0ABQ8GMQ3</accession>
<keyword evidence="3" id="KW-1185">Reference proteome</keyword>
<dbReference type="InterPro" id="IPR007361">
    <property type="entry name" value="DUF427"/>
</dbReference>
<gene>
    <name evidence="2" type="ORF">B0J12DRAFT_566651</name>
</gene>
<comment type="caution">
    <text evidence="2">The sequence shown here is derived from an EMBL/GenBank/DDBJ whole genome shotgun (WGS) entry which is preliminary data.</text>
</comment>
<reference evidence="2 3" key="1">
    <citation type="journal article" date="2021" name="Nat. Commun.">
        <title>Genetic determinants of endophytism in the Arabidopsis root mycobiome.</title>
        <authorList>
            <person name="Mesny F."/>
            <person name="Miyauchi S."/>
            <person name="Thiergart T."/>
            <person name="Pickel B."/>
            <person name="Atanasova L."/>
            <person name="Karlsson M."/>
            <person name="Huettel B."/>
            <person name="Barry K.W."/>
            <person name="Haridas S."/>
            <person name="Chen C."/>
            <person name="Bauer D."/>
            <person name="Andreopoulos W."/>
            <person name="Pangilinan J."/>
            <person name="LaButti K."/>
            <person name="Riley R."/>
            <person name="Lipzen A."/>
            <person name="Clum A."/>
            <person name="Drula E."/>
            <person name="Henrissat B."/>
            <person name="Kohler A."/>
            <person name="Grigoriev I.V."/>
            <person name="Martin F.M."/>
            <person name="Hacquard S."/>
        </authorList>
    </citation>
    <scope>NUCLEOTIDE SEQUENCE [LARGE SCALE GENOMIC DNA]</scope>
    <source>
        <strain evidence="2 3">MPI-SDFR-AT-0080</strain>
    </source>
</reference>
<name>A0ABQ8GMQ3_9PEZI</name>
<sequence>MPPFQPTDLAGLARGLLQDGPHRTLPTPKRLRILLNGQYIADTTRGVYVWEHPYYPYYYVPLSSIPASHRTVLERLHDGAASILRITVGSRATDRVLAFSDTLSGDKLQPLQGMARVEFGAADAWFEEDTRIDVHPKDPFKRIDIVHSTRPLRVAVGGHTVAEAASAQHLFETGLPPRYYLPPTSVDQSVLRPSATVTRCPYKGEAEYYDVVVGGETYKDIVWFYRHPTLESAPIVGHLCFYNEKVDIELDGEKLERPKTHFA</sequence>
<dbReference type="PANTHER" id="PTHR34310:SF9">
    <property type="entry name" value="BLR5716 PROTEIN"/>
    <property type="match status" value="1"/>
</dbReference>
<evidence type="ECO:0000259" key="1">
    <source>
        <dbReference type="Pfam" id="PF04248"/>
    </source>
</evidence>
<dbReference type="Gene3D" id="2.170.150.40">
    <property type="entry name" value="Domain of unknown function (DUF427)"/>
    <property type="match status" value="2"/>
</dbReference>
<organism evidence="2 3">
    <name type="scientific">Macrophomina phaseolina</name>
    <dbReference type="NCBI Taxonomy" id="35725"/>
    <lineage>
        <taxon>Eukaryota</taxon>
        <taxon>Fungi</taxon>
        <taxon>Dikarya</taxon>
        <taxon>Ascomycota</taxon>
        <taxon>Pezizomycotina</taxon>
        <taxon>Dothideomycetes</taxon>
        <taxon>Dothideomycetes incertae sedis</taxon>
        <taxon>Botryosphaeriales</taxon>
        <taxon>Botryosphaeriaceae</taxon>
        <taxon>Macrophomina</taxon>
    </lineage>
</organism>
<dbReference type="EMBL" id="JAGTJR010000006">
    <property type="protein sequence ID" value="KAH7058638.1"/>
    <property type="molecule type" value="Genomic_DNA"/>
</dbReference>